<dbReference type="Pfam" id="PF03466">
    <property type="entry name" value="LysR_substrate"/>
    <property type="match status" value="1"/>
</dbReference>
<feature type="domain" description="HTH lysR-type" evidence="5">
    <location>
        <begin position="1"/>
        <end position="62"/>
    </location>
</feature>
<name>K6Z0F5_9ALTE</name>
<evidence type="ECO:0000256" key="4">
    <source>
        <dbReference type="ARBA" id="ARBA00023163"/>
    </source>
</evidence>
<comment type="similarity">
    <text evidence="1">Belongs to the LysR transcriptional regulatory family.</text>
</comment>
<sequence length="296" mass="33823">MKEHKKLERLMLFSEVAQHLSFTKAAQQLDISRGHLSSQVRQLEKEMGLALLIRSTRSVRLTTAGARVLDSMHKIRHDILNLERNVEREGLIIEGLIKVTAPALFSERYLLDIFTEFTQTHPAVSFSIESSYKPHDLNTSNFDLAFRATNQPPENMLAKKLFAYQHRCCASPTYFERFGTPATIHELINHQCLKGKDQPQWLFNSGSVEVNGRLEINDNHFLKGLALKGAGIVRVPEYLVETELKNGKLTVIFADDMPQSLSIYMIHPQLIHQSARLTAFIEFTQQYFSHYPTIAD</sequence>
<accession>K6Z0F5</accession>
<dbReference type="STRING" id="1129794.C427_4671"/>
<dbReference type="PROSITE" id="PS50931">
    <property type="entry name" value="HTH_LYSR"/>
    <property type="match status" value="1"/>
</dbReference>
<dbReference type="Proteomes" id="UP000011864">
    <property type="component" value="Chromosome"/>
</dbReference>
<keyword evidence="7" id="KW-1185">Reference proteome</keyword>
<evidence type="ECO:0000256" key="3">
    <source>
        <dbReference type="ARBA" id="ARBA00023125"/>
    </source>
</evidence>
<keyword evidence="3" id="KW-0238">DNA-binding</keyword>
<dbReference type="eggNOG" id="COG0583">
    <property type="taxonomic scope" value="Bacteria"/>
</dbReference>
<keyword evidence="2" id="KW-0805">Transcription regulation</keyword>
<dbReference type="PANTHER" id="PTHR30537">
    <property type="entry name" value="HTH-TYPE TRANSCRIPTIONAL REGULATOR"/>
    <property type="match status" value="1"/>
</dbReference>
<evidence type="ECO:0000313" key="7">
    <source>
        <dbReference type="Proteomes" id="UP000011864"/>
    </source>
</evidence>
<protein>
    <submittedName>
        <fullName evidence="6">LysR family transcriptional regulator</fullName>
    </submittedName>
</protein>
<evidence type="ECO:0000313" key="6">
    <source>
        <dbReference type="EMBL" id="AGH46770.1"/>
    </source>
</evidence>
<dbReference type="SUPFAM" id="SSF46785">
    <property type="entry name" value="Winged helix' DNA-binding domain"/>
    <property type="match status" value="1"/>
</dbReference>
<dbReference type="SUPFAM" id="SSF53850">
    <property type="entry name" value="Periplasmic binding protein-like II"/>
    <property type="match status" value="1"/>
</dbReference>
<dbReference type="AlphaFoldDB" id="K6Z0F5"/>
<dbReference type="Pfam" id="PF00126">
    <property type="entry name" value="HTH_1"/>
    <property type="match status" value="1"/>
</dbReference>
<dbReference type="PATRIC" id="fig|1129794.4.peg.4651"/>
<dbReference type="InterPro" id="IPR036390">
    <property type="entry name" value="WH_DNA-bd_sf"/>
</dbReference>
<dbReference type="InterPro" id="IPR058163">
    <property type="entry name" value="LysR-type_TF_proteobact-type"/>
</dbReference>
<dbReference type="FunFam" id="1.10.10.10:FF:000001">
    <property type="entry name" value="LysR family transcriptional regulator"/>
    <property type="match status" value="1"/>
</dbReference>
<proteinExistence type="inferred from homology"/>
<evidence type="ECO:0000256" key="2">
    <source>
        <dbReference type="ARBA" id="ARBA00023015"/>
    </source>
</evidence>
<dbReference type="InterPro" id="IPR000847">
    <property type="entry name" value="LysR_HTH_N"/>
</dbReference>
<dbReference type="OrthoDB" id="9786526at2"/>
<evidence type="ECO:0000259" key="5">
    <source>
        <dbReference type="PROSITE" id="PS50931"/>
    </source>
</evidence>
<organism evidence="6 7">
    <name type="scientific">Paraglaciecola psychrophila 170</name>
    <dbReference type="NCBI Taxonomy" id="1129794"/>
    <lineage>
        <taxon>Bacteria</taxon>
        <taxon>Pseudomonadati</taxon>
        <taxon>Pseudomonadota</taxon>
        <taxon>Gammaproteobacteria</taxon>
        <taxon>Alteromonadales</taxon>
        <taxon>Alteromonadaceae</taxon>
        <taxon>Paraglaciecola</taxon>
    </lineage>
</organism>
<dbReference type="PANTHER" id="PTHR30537:SF5">
    <property type="entry name" value="HTH-TYPE TRANSCRIPTIONAL ACTIVATOR TTDR-RELATED"/>
    <property type="match status" value="1"/>
</dbReference>
<dbReference type="InterPro" id="IPR036388">
    <property type="entry name" value="WH-like_DNA-bd_sf"/>
</dbReference>
<dbReference type="HOGENOM" id="CLU_039613_16_2_6"/>
<gene>
    <name evidence="6" type="ORF">C427_4671</name>
</gene>
<reference evidence="6 7" key="1">
    <citation type="journal article" date="2013" name="Genome Announc.">
        <title>Complete Genome Sequence of Glaciecola psychrophila Strain 170T.</title>
        <authorList>
            <person name="Yin J."/>
            <person name="Chen J."/>
            <person name="Liu G."/>
            <person name="Yu Y."/>
            <person name="Song L."/>
            <person name="Wang X."/>
            <person name="Qu X."/>
        </authorList>
    </citation>
    <scope>NUCLEOTIDE SEQUENCE [LARGE SCALE GENOMIC DNA]</scope>
    <source>
        <strain evidence="6 7">170</strain>
    </source>
</reference>
<dbReference type="Gene3D" id="3.40.190.290">
    <property type="match status" value="1"/>
</dbReference>
<dbReference type="KEGG" id="gps:C427_4671"/>
<dbReference type="GO" id="GO:0043565">
    <property type="term" value="F:sequence-specific DNA binding"/>
    <property type="evidence" value="ECO:0007669"/>
    <property type="project" value="TreeGrafter"/>
</dbReference>
<dbReference type="RefSeq" id="WP_007639693.1">
    <property type="nucleotide sequence ID" value="NC_020514.1"/>
</dbReference>
<dbReference type="InterPro" id="IPR005119">
    <property type="entry name" value="LysR_subst-bd"/>
</dbReference>
<dbReference type="GO" id="GO:0006351">
    <property type="term" value="P:DNA-templated transcription"/>
    <property type="evidence" value="ECO:0007669"/>
    <property type="project" value="TreeGrafter"/>
</dbReference>
<evidence type="ECO:0000256" key="1">
    <source>
        <dbReference type="ARBA" id="ARBA00009437"/>
    </source>
</evidence>
<dbReference type="PRINTS" id="PR00039">
    <property type="entry name" value="HTHLYSR"/>
</dbReference>
<dbReference type="GO" id="GO:0003700">
    <property type="term" value="F:DNA-binding transcription factor activity"/>
    <property type="evidence" value="ECO:0007669"/>
    <property type="project" value="InterPro"/>
</dbReference>
<dbReference type="Gene3D" id="1.10.10.10">
    <property type="entry name" value="Winged helix-like DNA-binding domain superfamily/Winged helix DNA-binding domain"/>
    <property type="match status" value="1"/>
</dbReference>
<keyword evidence="4" id="KW-0804">Transcription</keyword>
<dbReference type="CDD" id="cd08422">
    <property type="entry name" value="PBP2_CrgA_like"/>
    <property type="match status" value="1"/>
</dbReference>
<dbReference type="EMBL" id="CP003837">
    <property type="protein sequence ID" value="AGH46770.1"/>
    <property type="molecule type" value="Genomic_DNA"/>
</dbReference>